<evidence type="ECO:0000259" key="6">
    <source>
        <dbReference type="SMART" id="SM00249"/>
    </source>
</evidence>
<feature type="domain" description="Zinc finger PHD-type" evidence="6">
    <location>
        <begin position="288"/>
        <end position="354"/>
    </location>
</feature>
<accession>A0A9D5AYF3</accession>
<dbReference type="SMART" id="SM00249">
    <property type="entry name" value="PHD"/>
    <property type="match status" value="2"/>
</dbReference>
<dbReference type="InterPro" id="IPR058939">
    <property type="entry name" value="Mtase_EDM2"/>
</dbReference>
<dbReference type="Pfam" id="PF22908">
    <property type="entry name" value="PHD_NSD"/>
    <property type="match status" value="1"/>
</dbReference>
<dbReference type="Pfam" id="PF26055">
    <property type="entry name" value="Mtase_EDM2"/>
    <property type="match status" value="1"/>
</dbReference>
<keyword evidence="2" id="KW-0479">Metal-binding</keyword>
<evidence type="ECO:0000256" key="1">
    <source>
        <dbReference type="ARBA" id="ARBA00004123"/>
    </source>
</evidence>
<dbReference type="InterPro" id="IPR029063">
    <property type="entry name" value="SAM-dependent_MTases_sf"/>
</dbReference>
<dbReference type="PANTHER" id="PTHR46235">
    <property type="entry name" value="PHD FINGER-CONTAINING PROTEIN DDB_G0268158"/>
    <property type="match status" value="1"/>
</dbReference>
<dbReference type="InterPro" id="IPR055198">
    <property type="entry name" value="NSD_PHD"/>
</dbReference>
<reference evidence="7 8" key="1">
    <citation type="journal article" date="2022" name="Nat. Genet.">
        <title>Improved pea reference genome and pan-genome highlight genomic features and evolutionary characteristics.</title>
        <authorList>
            <person name="Yang T."/>
            <person name="Liu R."/>
            <person name="Luo Y."/>
            <person name="Hu S."/>
            <person name="Wang D."/>
            <person name="Wang C."/>
            <person name="Pandey M.K."/>
            <person name="Ge S."/>
            <person name="Xu Q."/>
            <person name="Li N."/>
            <person name="Li G."/>
            <person name="Huang Y."/>
            <person name="Saxena R.K."/>
            <person name="Ji Y."/>
            <person name="Li M."/>
            <person name="Yan X."/>
            <person name="He Y."/>
            <person name="Liu Y."/>
            <person name="Wang X."/>
            <person name="Xiang C."/>
            <person name="Varshney R.K."/>
            <person name="Ding H."/>
            <person name="Gao S."/>
            <person name="Zong X."/>
        </authorList>
    </citation>
    <scope>NUCLEOTIDE SEQUENCE [LARGE SCALE GENOMIC DNA]</scope>
    <source>
        <strain evidence="7 8">cv. Zhongwan 6</strain>
    </source>
</reference>
<keyword evidence="4" id="KW-0862">Zinc</keyword>
<comment type="subcellular location">
    <subcellularLocation>
        <location evidence="1">Nucleus</location>
    </subcellularLocation>
</comment>
<dbReference type="Pfam" id="PF12047">
    <property type="entry name" value="DNMT1-RFD"/>
    <property type="match status" value="1"/>
</dbReference>
<feature type="domain" description="Zinc finger PHD-type" evidence="6">
    <location>
        <begin position="228"/>
        <end position="283"/>
    </location>
</feature>
<comment type="caution">
    <text evidence="7">The sequence shown here is derived from an EMBL/GenBank/DDBJ whole genome shotgun (WGS) entry which is preliminary data.</text>
</comment>
<dbReference type="EMBL" id="JAMSHJ010000004">
    <property type="protein sequence ID" value="KAI5423204.1"/>
    <property type="molecule type" value="Genomic_DNA"/>
</dbReference>
<dbReference type="GO" id="GO:0005634">
    <property type="term" value="C:nucleus"/>
    <property type="evidence" value="ECO:0007669"/>
    <property type="project" value="UniProtKB-SubCell"/>
</dbReference>
<dbReference type="InterPro" id="IPR013083">
    <property type="entry name" value="Znf_RING/FYVE/PHD"/>
</dbReference>
<proteinExistence type="predicted"/>
<keyword evidence="5" id="KW-0539">Nucleus</keyword>
<dbReference type="GO" id="GO:0008270">
    <property type="term" value="F:zinc ion binding"/>
    <property type="evidence" value="ECO:0007669"/>
    <property type="project" value="UniProtKB-KW"/>
</dbReference>
<dbReference type="SUPFAM" id="SSF53335">
    <property type="entry name" value="S-adenosyl-L-methionine-dependent methyltransferases"/>
    <property type="match status" value="1"/>
</dbReference>
<sequence length="953" mass="109547">MASSDEEGEIVPDFVDSYWFENDKAEFVSLFSLTLLWSVDEVECDSETKVFLRGITDNGIQKIHKQITGWRFELSCEKPEISVLLREKYWIALLKPKKCFESTIRSVLVTVSWLHFVKWNPEESRILIWNKVLTEFSSFDIQPSENDVLSHMTLITEAAKRDTDLTKSKYLLNFIGKTCSNDDIHEDVHTTKKLKFIVDSEEEEEEEKSEVEGELNVDGEQNIGYDTVCAICDNGGEILPCEGRCLRSFHATVESGRDSLCESLGYTSTQVNAFPNFYCDNCRYKKHQCFACGRLGSSDESSNPEVFPCVTANCGYYYHPECVARLLNPGIEAKQEEMRQKIAIEKTFVCPLHICSLCRKGIHFNSFMCPVLNTLYLSLVCPSCMLCLIISTSITFFREISFIFDYYMGFEQRAWDNLLDKRILMYCLDHEIVPELGTPARNHLIFPDKDIKRKKISFKLLNKEKVAITSNKSFEELLLTKTLVPKLTLMERSVLQGGNSSNVMEKICSKPDTHLSFEQPKKYLKVETMSASNRCLPNFDSKVALKNDKLTCSPRLHEATSQQQRSVGRIEETSLKKPSVKKVKTSLEVRKADMEKRILSLMEEATSTLNMEKFKKEQVFNTSSSSTETVFHKNLTQGKVEGSIKAIQIALQKLDEGCSIEEAKAICEPEIVRQLFIWQKQLKVYLAPFLHGMRYTSFGRHFTKIDKLKEIVDRLHWYVQNGDTVLDFCCGANDFSCLMKSKLDQTGKSSCSFKNYDLFQAKNDFNFEKRDWMSVKPEELPDGSQLIIGLNPPFGVKGFLANKFINKALTFKPKLLILIVPKVTKRLDRKKGGYDLIWEDEEICSGKSFYLPGSVDTRDKQLEDWNLKPPPLYLWSRPDWSRRHIEIAQIHCHIKHDAYNNKVQEMSNYLMEENLDCYMEYRGLHAPGNFLSIFDGVPDDNGIPLEDSANYFP</sequence>
<evidence type="ECO:0000313" key="7">
    <source>
        <dbReference type="EMBL" id="KAI5423204.1"/>
    </source>
</evidence>
<keyword evidence="8" id="KW-1185">Reference proteome</keyword>
<name>A0A9D5AYF3_PEA</name>
<dbReference type="InterPro" id="IPR022702">
    <property type="entry name" value="Cytosine_MeTrfase1_RFD"/>
</dbReference>
<evidence type="ECO:0000313" key="8">
    <source>
        <dbReference type="Proteomes" id="UP001058974"/>
    </source>
</evidence>
<dbReference type="PANTHER" id="PTHR46235:SF13">
    <property type="entry name" value="EDM2-LIKE PROTEIN1"/>
    <property type="match status" value="1"/>
</dbReference>
<dbReference type="Gramene" id="Psat04G0626500-T1">
    <property type="protein sequence ID" value="KAI5423204.1"/>
    <property type="gene ID" value="KIW84_046265"/>
</dbReference>
<evidence type="ECO:0000256" key="5">
    <source>
        <dbReference type="ARBA" id="ARBA00023242"/>
    </source>
</evidence>
<protein>
    <recommendedName>
        <fullName evidence="6">Zinc finger PHD-type domain-containing protein</fullName>
    </recommendedName>
</protein>
<gene>
    <name evidence="7" type="ORF">KIW84_046265</name>
</gene>
<dbReference type="CDD" id="cd15565">
    <property type="entry name" value="PHD2_NSD"/>
    <property type="match status" value="1"/>
</dbReference>
<dbReference type="Proteomes" id="UP001058974">
    <property type="component" value="Chromosome 4"/>
</dbReference>
<dbReference type="Gene3D" id="3.30.40.10">
    <property type="entry name" value="Zinc/RING finger domain, C3HC4 (zinc finger)"/>
    <property type="match status" value="2"/>
</dbReference>
<dbReference type="InterPro" id="IPR001965">
    <property type="entry name" value="Znf_PHD"/>
</dbReference>
<dbReference type="AlphaFoldDB" id="A0A9D5AYF3"/>
<keyword evidence="3" id="KW-0863">Zinc-finger</keyword>
<organism evidence="7 8">
    <name type="scientific">Pisum sativum</name>
    <name type="common">Garden pea</name>
    <name type="synonym">Lathyrus oleraceus</name>
    <dbReference type="NCBI Taxonomy" id="3888"/>
    <lineage>
        <taxon>Eukaryota</taxon>
        <taxon>Viridiplantae</taxon>
        <taxon>Streptophyta</taxon>
        <taxon>Embryophyta</taxon>
        <taxon>Tracheophyta</taxon>
        <taxon>Spermatophyta</taxon>
        <taxon>Magnoliopsida</taxon>
        <taxon>eudicotyledons</taxon>
        <taxon>Gunneridae</taxon>
        <taxon>Pentapetalae</taxon>
        <taxon>rosids</taxon>
        <taxon>fabids</taxon>
        <taxon>Fabales</taxon>
        <taxon>Fabaceae</taxon>
        <taxon>Papilionoideae</taxon>
        <taxon>50 kb inversion clade</taxon>
        <taxon>NPAAA clade</taxon>
        <taxon>Hologalegina</taxon>
        <taxon>IRL clade</taxon>
        <taxon>Fabeae</taxon>
        <taxon>Lathyrus</taxon>
    </lineage>
</organism>
<evidence type="ECO:0000256" key="4">
    <source>
        <dbReference type="ARBA" id="ARBA00022833"/>
    </source>
</evidence>
<evidence type="ECO:0000256" key="2">
    <source>
        <dbReference type="ARBA" id="ARBA00022723"/>
    </source>
</evidence>
<evidence type="ECO:0000256" key="3">
    <source>
        <dbReference type="ARBA" id="ARBA00022771"/>
    </source>
</evidence>